<accession>A0ABR4FVB5</accession>
<protein>
    <recommendedName>
        <fullName evidence="3">Alcohol acetyltransferase</fullName>
    </recommendedName>
</protein>
<dbReference type="Proteomes" id="UP001610563">
    <property type="component" value="Unassembled WGS sequence"/>
</dbReference>
<gene>
    <name evidence="1" type="ORF">BJX66DRAFT_311587</name>
</gene>
<reference evidence="1 2" key="1">
    <citation type="submission" date="2024-07" db="EMBL/GenBank/DDBJ databases">
        <title>Section-level genome sequencing and comparative genomics of Aspergillus sections Usti and Cavernicolus.</title>
        <authorList>
            <consortium name="Lawrence Berkeley National Laboratory"/>
            <person name="Nybo J.L."/>
            <person name="Vesth T.C."/>
            <person name="Theobald S."/>
            <person name="Frisvad J.C."/>
            <person name="Larsen T.O."/>
            <person name="Kjaerboelling I."/>
            <person name="Rothschild-Mancinelli K."/>
            <person name="Lyhne E.K."/>
            <person name="Kogle M.E."/>
            <person name="Barry K."/>
            <person name="Clum A."/>
            <person name="Na H."/>
            <person name="Ledsgaard L."/>
            <person name="Lin J."/>
            <person name="Lipzen A."/>
            <person name="Kuo A."/>
            <person name="Riley R."/>
            <person name="Mondo S."/>
            <person name="Labutti K."/>
            <person name="Haridas S."/>
            <person name="Pangalinan J."/>
            <person name="Salamov A.A."/>
            <person name="Simmons B.A."/>
            <person name="Magnuson J.K."/>
            <person name="Chen J."/>
            <person name="Drula E."/>
            <person name="Henrissat B."/>
            <person name="Wiebenga A."/>
            <person name="Lubbers R.J."/>
            <person name="Gomes A.C."/>
            <person name="Makela M.R."/>
            <person name="Stajich J."/>
            <person name="Grigoriev I.V."/>
            <person name="Mortensen U.H."/>
            <person name="De Vries R.P."/>
            <person name="Baker S.E."/>
            <person name="Andersen M.R."/>
        </authorList>
    </citation>
    <scope>NUCLEOTIDE SEQUENCE [LARGE SCALE GENOMIC DNA]</scope>
    <source>
        <strain evidence="1 2">CBS 209.92</strain>
    </source>
</reference>
<feature type="non-terminal residue" evidence="1">
    <location>
        <position position="500"/>
    </location>
</feature>
<name>A0ABR4FVB5_9EURO</name>
<dbReference type="Pfam" id="PF07247">
    <property type="entry name" value="AATase"/>
    <property type="match status" value="1"/>
</dbReference>
<evidence type="ECO:0008006" key="3">
    <source>
        <dbReference type="Google" id="ProtNLM"/>
    </source>
</evidence>
<dbReference type="InterPro" id="IPR052058">
    <property type="entry name" value="Alcohol_O-acetyltransferase"/>
</dbReference>
<dbReference type="PANTHER" id="PTHR28037">
    <property type="entry name" value="ALCOHOL O-ACETYLTRANSFERASE 1-RELATED"/>
    <property type="match status" value="1"/>
</dbReference>
<dbReference type="InterPro" id="IPR010828">
    <property type="entry name" value="Atf2/Sli1-like"/>
</dbReference>
<evidence type="ECO:0000313" key="2">
    <source>
        <dbReference type="Proteomes" id="UP001610563"/>
    </source>
</evidence>
<comment type="caution">
    <text evidence="1">The sequence shown here is derived from an EMBL/GenBank/DDBJ whole genome shotgun (WGS) entry which is preliminary data.</text>
</comment>
<organism evidence="1 2">
    <name type="scientific">Aspergillus keveii</name>
    <dbReference type="NCBI Taxonomy" id="714993"/>
    <lineage>
        <taxon>Eukaryota</taxon>
        <taxon>Fungi</taxon>
        <taxon>Dikarya</taxon>
        <taxon>Ascomycota</taxon>
        <taxon>Pezizomycotina</taxon>
        <taxon>Eurotiomycetes</taxon>
        <taxon>Eurotiomycetidae</taxon>
        <taxon>Eurotiales</taxon>
        <taxon>Aspergillaceae</taxon>
        <taxon>Aspergillus</taxon>
        <taxon>Aspergillus subgen. Nidulantes</taxon>
    </lineage>
</organism>
<dbReference type="PANTHER" id="PTHR28037:SF1">
    <property type="entry name" value="ALCOHOL O-ACETYLTRANSFERASE 1-RELATED"/>
    <property type="match status" value="1"/>
</dbReference>
<evidence type="ECO:0000313" key="1">
    <source>
        <dbReference type="EMBL" id="KAL2787189.1"/>
    </source>
</evidence>
<keyword evidence="2" id="KW-1185">Reference proteome</keyword>
<sequence length="500" mass="54336">MMAEPRTFLRLASPNERRTISREDVGFYNALVIGAIYEVEHQDVDVTLSETFIAPLKQCVLQYPFLSVVVSGKDTDKSAYEGVSRMDLNEHISVLTESEGEEDMRAIEKVLPPILDRPWPADIPPWRIVVLPLAPGERASTTVSRCFIAFSFSHTIGDGNVGLTFHRTFQTAWTEALTSVDKDTSFALSLRAQPLPSPFDTPECLPISWKFLFAPLAGAILPKMLTHILGLRASASSIDAGTWTGAPMFFDPATAAECSRVRLLEIEERFVANALDRSRANGAKLTAALHQLIVRALSEALPSGEITNFVSGTAIDMRASIGVPAGEWGLYVSGHYEVHPRIPLDSDSGSGDVAQKSPALSEAMWESARTITRNLAACGMRLQDQAIGLLRYAPSIRGWTLGEIGERRDSSYEVSNLLAFDPAAGSSDGTCRISKMVFVQPGNALSAPLVFNVVSVKGGSLVIAVSWQIGALGLKRVEEEERLVEGICKGIRAGFESLRD</sequence>
<proteinExistence type="predicted"/>
<dbReference type="EMBL" id="JBFTWV010000102">
    <property type="protein sequence ID" value="KAL2787189.1"/>
    <property type="molecule type" value="Genomic_DNA"/>
</dbReference>